<dbReference type="AlphaFoldDB" id="A0A482Y3J1"/>
<accession>A0A482Y3J1</accession>
<feature type="compositionally biased region" description="Polar residues" evidence="1">
    <location>
        <begin position="358"/>
        <end position="371"/>
    </location>
</feature>
<proteinExistence type="predicted"/>
<dbReference type="OrthoDB" id="157461at2157"/>
<dbReference type="Proteomes" id="UP000292704">
    <property type="component" value="Unassembled WGS sequence"/>
</dbReference>
<sequence length="461" mass="47890">MAPDRRGAPDDRLVCADVLGAFGVTAADVRRNAAGDGDLEAALADALATGIDRTTVLRRTIARSDRGLACAARYSRADLHDELAAVFDAIGWSLERSAARDGLALTASDPRGRARTATITYPETPLGSDNLPAVLRTINDAILAGTDARFVLLSSGVDRWRAALVERNELDALRDRYGPRIEAVDRPLLPEHGLAAYVPAAGDNVAASTETGPDTDSDGPWPPWALERGTRRSSGSTSNVGSLIDEAEPSARVDGNTDTTGPSADRTSNATPDAAATSGADRSITAAPAGEIDGFELRGSPAVSRRCDGETDRATERGAGTASDRSGPMGDSSHGVRGGRSTAADEEPTDTDGFGTLSGASDTARVSNESFGTDLAPQADDERYRALGAALDAGGTVSVRGLLEDDDFLPELPAAESTETRIEFAADFDPAAVPEAKATAEESGFEWIDSGSLDTTRVSNS</sequence>
<dbReference type="STRING" id="222984.GCA_000731985_01939"/>
<evidence type="ECO:0000256" key="1">
    <source>
        <dbReference type="SAM" id="MobiDB-lite"/>
    </source>
</evidence>
<evidence type="ECO:0000313" key="2">
    <source>
        <dbReference type="EMBL" id="RZH67327.1"/>
    </source>
</evidence>
<feature type="compositionally biased region" description="Basic and acidic residues" evidence="1">
    <location>
        <begin position="305"/>
        <end position="316"/>
    </location>
</feature>
<protein>
    <submittedName>
        <fullName evidence="2">Uncharacterized protein</fullName>
    </submittedName>
</protein>
<feature type="compositionally biased region" description="Polar residues" evidence="1">
    <location>
        <begin position="256"/>
        <end position="271"/>
    </location>
</feature>
<reference evidence="2 3" key="1">
    <citation type="submission" date="2019-02" db="EMBL/GenBank/DDBJ databases">
        <title>Genome analysis provides insights into bioremediation potentialities and Haloocin production by Natrinema altunense strain 4.1R isolated from Chott Douz in Tunisian desert.</title>
        <authorList>
            <person name="Najjari A."/>
            <person name="Youssef N."/>
            <person name="Ben Dhia O."/>
            <person name="Ferjani R."/>
            <person name="El Hidri D."/>
            <person name="Ouzari H.I."/>
            <person name="Cherif A."/>
        </authorList>
    </citation>
    <scope>NUCLEOTIDE SEQUENCE [LARGE SCALE GENOMIC DNA]</scope>
    <source>
        <strain evidence="2 3">4.1R</strain>
    </source>
</reference>
<gene>
    <name evidence="2" type="ORF">ELS17_12895</name>
</gene>
<dbReference type="EMBL" id="SHMR01000006">
    <property type="protein sequence ID" value="RZH67327.1"/>
    <property type="molecule type" value="Genomic_DNA"/>
</dbReference>
<dbReference type="RefSeq" id="WP_130171004.1">
    <property type="nucleotide sequence ID" value="NZ_SHMR01000006.1"/>
</dbReference>
<name>A0A482Y3J1_9EURY</name>
<evidence type="ECO:0000313" key="3">
    <source>
        <dbReference type="Proteomes" id="UP000292704"/>
    </source>
</evidence>
<comment type="caution">
    <text evidence="2">The sequence shown here is derived from an EMBL/GenBank/DDBJ whole genome shotgun (WGS) entry which is preliminary data.</text>
</comment>
<organism evidence="2 3">
    <name type="scientific">Natrinema altunense</name>
    <dbReference type="NCBI Taxonomy" id="222984"/>
    <lineage>
        <taxon>Archaea</taxon>
        <taxon>Methanobacteriati</taxon>
        <taxon>Methanobacteriota</taxon>
        <taxon>Stenosarchaea group</taxon>
        <taxon>Halobacteria</taxon>
        <taxon>Halobacteriales</taxon>
        <taxon>Natrialbaceae</taxon>
        <taxon>Natrinema</taxon>
    </lineage>
</organism>
<feature type="region of interest" description="Disordered" evidence="1">
    <location>
        <begin position="205"/>
        <end position="379"/>
    </location>
</feature>